<reference evidence="8" key="1">
    <citation type="submission" date="2017-07" db="EMBL/GenBank/DDBJ databases">
        <title>Draft genome sequence of Effusibacillus lacus strain skLN1.</title>
        <authorList>
            <person name="Watanabe M."/>
            <person name="Kojima H."/>
            <person name="Fukui M."/>
        </authorList>
    </citation>
    <scope>NUCLEOTIDE SEQUENCE [LARGE SCALE GENOMIC DNA]</scope>
    <source>
        <strain evidence="8">skLN1</strain>
    </source>
</reference>
<evidence type="ECO:0000313" key="7">
    <source>
        <dbReference type="EMBL" id="GAX90702.1"/>
    </source>
</evidence>
<dbReference type="GO" id="GO:0016491">
    <property type="term" value="F:oxidoreductase activity"/>
    <property type="evidence" value="ECO:0007669"/>
    <property type="project" value="UniProtKB-KW"/>
</dbReference>
<evidence type="ECO:0000259" key="6">
    <source>
        <dbReference type="Pfam" id="PF13462"/>
    </source>
</evidence>
<dbReference type="PANTHER" id="PTHR13887">
    <property type="entry name" value="GLUTATHIONE S-TRANSFERASE KAPPA"/>
    <property type="match status" value="1"/>
</dbReference>
<evidence type="ECO:0000256" key="2">
    <source>
        <dbReference type="ARBA" id="ARBA00022729"/>
    </source>
</evidence>
<keyword evidence="4" id="KW-1015">Disulfide bond</keyword>
<protein>
    <submittedName>
        <fullName evidence="7">Disulfide bond formation protein DsbA</fullName>
    </submittedName>
</protein>
<name>A0A292YDW8_9BACL</name>
<evidence type="ECO:0000256" key="1">
    <source>
        <dbReference type="ARBA" id="ARBA00005791"/>
    </source>
</evidence>
<keyword evidence="3" id="KW-0560">Oxidoreductase</keyword>
<dbReference type="Pfam" id="PF13462">
    <property type="entry name" value="Thioredoxin_4"/>
    <property type="match status" value="1"/>
</dbReference>
<feature type="domain" description="Thioredoxin-like fold" evidence="6">
    <location>
        <begin position="40"/>
        <end position="205"/>
    </location>
</feature>
<dbReference type="Gene3D" id="3.40.30.10">
    <property type="entry name" value="Glutaredoxin"/>
    <property type="match status" value="1"/>
</dbReference>
<dbReference type="SUPFAM" id="SSF52833">
    <property type="entry name" value="Thioredoxin-like"/>
    <property type="match status" value="1"/>
</dbReference>
<sequence>MVISLLTVATIITFLYLKPNQMEKIESTKNLDTVSYENLPFLGSQDAPVKIVEFADFKCPGCKAWSQKYLPKMKKDYIDTGKVQLFFVNYPIINESDTAALVGKSIYKQSNSAFWKYYEMVYKNQKSETENWATPTFLFNLVERENLGINLEKLKTNVEQKTYASDVQEDINLAKKAGVHSTPTIFIQGKEVAPFDYTKIQQRIDQEFSRQR</sequence>
<organism evidence="7 8">
    <name type="scientific">Effusibacillus lacus</name>
    <dbReference type="NCBI Taxonomy" id="1348429"/>
    <lineage>
        <taxon>Bacteria</taxon>
        <taxon>Bacillati</taxon>
        <taxon>Bacillota</taxon>
        <taxon>Bacilli</taxon>
        <taxon>Bacillales</taxon>
        <taxon>Alicyclobacillaceae</taxon>
        <taxon>Effusibacillus</taxon>
    </lineage>
</organism>
<evidence type="ECO:0000256" key="4">
    <source>
        <dbReference type="ARBA" id="ARBA00023157"/>
    </source>
</evidence>
<dbReference type="InterPro" id="IPR036249">
    <property type="entry name" value="Thioredoxin-like_sf"/>
</dbReference>
<keyword evidence="2" id="KW-0732">Signal</keyword>
<evidence type="ECO:0000256" key="5">
    <source>
        <dbReference type="ARBA" id="ARBA00023284"/>
    </source>
</evidence>
<dbReference type="InterPro" id="IPR012336">
    <property type="entry name" value="Thioredoxin-like_fold"/>
</dbReference>
<keyword evidence="5" id="KW-0676">Redox-active center</keyword>
<dbReference type="PANTHER" id="PTHR13887:SF14">
    <property type="entry name" value="DISULFIDE BOND FORMATION PROTEIN D"/>
    <property type="match status" value="1"/>
</dbReference>
<keyword evidence="8" id="KW-1185">Reference proteome</keyword>
<dbReference type="AlphaFoldDB" id="A0A292YDW8"/>
<evidence type="ECO:0000256" key="3">
    <source>
        <dbReference type="ARBA" id="ARBA00023002"/>
    </source>
</evidence>
<comment type="caution">
    <text evidence="7">The sequence shown here is derived from an EMBL/GenBank/DDBJ whole genome shotgun (WGS) entry which is preliminary data.</text>
</comment>
<evidence type="ECO:0000313" key="8">
    <source>
        <dbReference type="Proteomes" id="UP000217785"/>
    </source>
</evidence>
<gene>
    <name evidence="7" type="ORF">EFBL_2340</name>
</gene>
<proteinExistence type="inferred from homology"/>
<dbReference type="EMBL" id="BDUF01000062">
    <property type="protein sequence ID" value="GAX90702.1"/>
    <property type="molecule type" value="Genomic_DNA"/>
</dbReference>
<dbReference type="Proteomes" id="UP000217785">
    <property type="component" value="Unassembled WGS sequence"/>
</dbReference>
<comment type="similarity">
    <text evidence="1">Belongs to the thioredoxin family. DsbA subfamily.</text>
</comment>
<accession>A0A292YDW8</accession>